<dbReference type="NCBIfam" id="TIGR02937">
    <property type="entry name" value="sigma70-ECF"/>
    <property type="match status" value="1"/>
</dbReference>
<dbReference type="InterPro" id="IPR013249">
    <property type="entry name" value="RNA_pol_sigma70_r4_t2"/>
</dbReference>
<dbReference type="Pfam" id="PF08281">
    <property type="entry name" value="Sigma70_r4_2"/>
    <property type="match status" value="1"/>
</dbReference>
<organism evidence="8 9">
    <name type="scientific">Paenibacillus harenae</name>
    <dbReference type="NCBI Taxonomy" id="306543"/>
    <lineage>
        <taxon>Bacteria</taxon>
        <taxon>Bacillati</taxon>
        <taxon>Bacillota</taxon>
        <taxon>Bacilli</taxon>
        <taxon>Bacillales</taxon>
        <taxon>Paenibacillaceae</taxon>
        <taxon>Paenibacillus</taxon>
    </lineage>
</organism>
<dbReference type="EMBL" id="JAUSSU010000005">
    <property type="protein sequence ID" value="MDQ0113364.1"/>
    <property type="molecule type" value="Genomic_DNA"/>
</dbReference>
<dbReference type="RefSeq" id="WP_307204557.1">
    <property type="nucleotide sequence ID" value="NZ_JAUSSU010000005.1"/>
</dbReference>
<evidence type="ECO:0000256" key="3">
    <source>
        <dbReference type="ARBA" id="ARBA00023082"/>
    </source>
</evidence>
<evidence type="ECO:0000256" key="5">
    <source>
        <dbReference type="ARBA" id="ARBA00023163"/>
    </source>
</evidence>
<dbReference type="Pfam" id="PF04542">
    <property type="entry name" value="Sigma70_r2"/>
    <property type="match status" value="1"/>
</dbReference>
<keyword evidence="2" id="KW-0805">Transcription regulation</keyword>
<evidence type="ECO:0000256" key="1">
    <source>
        <dbReference type="ARBA" id="ARBA00010641"/>
    </source>
</evidence>
<dbReference type="SUPFAM" id="SSF88659">
    <property type="entry name" value="Sigma3 and sigma4 domains of RNA polymerase sigma factors"/>
    <property type="match status" value="1"/>
</dbReference>
<dbReference type="Proteomes" id="UP001229346">
    <property type="component" value="Unassembled WGS sequence"/>
</dbReference>
<keyword evidence="3" id="KW-0731">Sigma factor</keyword>
<dbReference type="PANTHER" id="PTHR43133:SF8">
    <property type="entry name" value="RNA POLYMERASE SIGMA FACTOR HI_1459-RELATED"/>
    <property type="match status" value="1"/>
</dbReference>
<accession>A0ABT9U522</accession>
<feature type="domain" description="RNA polymerase sigma-70 region 2" evidence="6">
    <location>
        <begin position="36"/>
        <end position="90"/>
    </location>
</feature>
<dbReference type="Gene3D" id="1.10.10.10">
    <property type="entry name" value="Winged helix-like DNA-binding domain superfamily/Winged helix DNA-binding domain"/>
    <property type="match status" value="1"/>
</dbReference>
<reference evidence="8 9" key="1">
    <citation type="submission" date="2023-07" db="EMBL/GenBank/DDBJ databases">
        <title>Sorghum-associated microbial communities from plants grown in Nebraska, USA.</title>
        <authorList>
            <person name="Schachtman D."/>
        </authorList>
    </citation>
    <scope>NUCLEOTIDE SEQUENCE [LARGE SCALE GENOMIC DNA]</scope>
    <source>
        <strain evidence="8 9">CC482</strain>
    </source>
</reference>
<dbReference type="InterPro" id="IPR039425">
    <property type="entry name" value="RNA_pol_sigma-70-like"/>
</dbReference>
<evidence type="ECO:0000256" key="2">
    <source>
        <dbReference type="ARBA" id="ARBA00023015"/>
    </source>
</evidence>
<comment type="caution">
    <text evidence="8">The sequence shown here is derived from an EMBL/GenBank/DDBJ whole genome shotgun (WGS) entry which is preliminary data.</text>
</comment>
<dbReference type="InterPro" id="IPR013325">
    <property type="entry name" value="RNA_pol_sigma_r2"/>
</dbReference>
<dbReference type="InterPro" id="IPR007627">
    <property type="entry name" value="RNA_pol_sigma70_r2"/>
</dbReference>
<protein>
    <submittedName>
        <fullName evidence="8">RNA polymerase sigma-70 factor (ECF subfamily)</fullName>
    </submittedName>
</protein>
<proteinExistence type="inferred from homology"/>
<evidence type="ECO:0000259" key="6">
    <source>
        <dbReference type="Pfam" id="PF04542"/>
    </source>
</evidence>
<gene>
    <name evidence="8" type="ORF">J2T15_002805</name>
</gene>
<feature type="domain" description="RNA polymerase sigma factor 70 region 4 type 2" evidence="7">
    <location>
        <begin position="119"/>
        <end position="170"/>
    </location>
</feature>
<evidence type="ECO:0000313" key="8">
    <source>
        <dbReference type="EMBL" id="MDQ0113364.1"/>
    </source>
</evidence>
<keyword evidence="9" id="KW-1185">Reference proteome</keyword>
<dbReference type="InterPro" id="IPR014284">
    <property type="entry name" value="RNA_pol_sigma-70_dom"/>
</dbReference>
<evidence type="ECO:0000313" key="9">
    <source>
        <dbReference type="Proteomes" id="UP001229346"/>
    </source>
</evidence>
<keyword evidence="5" id="KW-0804">Transcription</keyword>
<dbReference type="SUPFAM" id="SSF88946">
    <property type="entry name" value="Sigma2 domain of RNA polymerase sigma factors"/>
    <property type="match status" value="1"/>
</dbReference>
<sequence>MSGAHDKYPAYPDEQGKMKQFEAAYSQYRSAICKYFTVKINRTVADDLTQHVFLKAAENLHRFNANSSLFTWIFSIAQNTVKNEYRSLSRKKGIISDFTSMEPQSISLDFARFVDIRIDIGSALKQLNELDQQIITLHYFVDCTLLEVARIVGMRESAVKNRLYRALEKLRKLLKEWGDIAVMSIQDRISIVSKSEGQSAGVSEKKVHRDLFDELKRSVVQLVSKFNHEPSRKVVIEIYPDLPTFHEAVGEAGAPNWFMGTYEDNTLKIVSPLNPGPEHTYASILKSTTHLFAMWLVRDINPLAPKWLSQGIGGYEAKQMSESYIRDTTAEAIRNGAIPTLAQLENDTWDFETMGGFQFSYLMVEFIDKQYGLDALNQVIGRPDNCRGIFNRSESELHEQWVHYISARF</sequence>
<dbReference type="InterPro" id="IPR036388">
    <property type="entry name" value="WH-like_DNA-bd_sf"/>
</dbReference>
<dbReference type="PANTHER" id="PTHR43133">
    <property type="entry name" value="RNA POLYMERASE ECF-TYPE SIGMA FACTO"/>
    <property type="match status" value="1"/>
</dbReference>
<dbReference type="Gene3D" id="1.10.1740.10">
    <property type="match status" value="1"/>
</dbReference>
<name>A0ABT9U522_PAEHA</name>
<evidence type="ECO:0000259" key="7">
    <source>
        <dbReference type="Pfam" id="PF08281"/>
    </source>
</evidence>
<evidence type="ECO:0000256" key="4">
    <source>
        <dbReference type="ARBA" id="ARBA00023125"/>
    </source>
</evidence>
<comment type="similarity">
    <text evidence="1">Belongs to the sigma-70 factor family. ECF subfamily.</text>
</comment>
<keyword evidence="4" id="KW-0238">DNA-binding</keyword>
<dbReference type="CDD" id="cd06171">
    <property type="entry name" value="Sigma70_r4"/>
    <property type="match status" value="1"/>
</dbReference>
<dbReference type="InterPro" id="IPR013324">
    <property type="entry name" value="RNA_pol_sigma_r3/r4-like"/>
</dbReference>